<accession>A0A544TJA3</accession>
<comment type="caution">
    <text evidence="2">The sequence shown here is derived from an EMBL/GenBank/DDBJ whole genome shotgun (WGS) entry which is preliminary data.</text>
</comment>
<dbReference type="AlphaFoldDB" id="A0A544TJA3"/>
<evidence type="ECO:0000313" key="3">
    <source>
        <dbReference type="Proteomes" id="UP000318937"/>
    </source>
</evidence>
<keyword evidence="1" id="KW-1133">Transmembrane helix</keyword>
<dbReference type="EMBL" id="VDGG01000008">
    <property type="protein sequence ID" value="TQR17478.1"/>
    <property type="molecule type" value="Genomic_DNA"/>
</dbReference>
<feature type="transmembrane region" description="Helical" evidence="1">
    <location>
        <begin position="6"/>
        <end position="25"/>
    </location>
</feature>
<feature type="transmembrane region" description="Helical" evidence="1">
    <location>
        <begin position="32"/>
        <end position="50"/>
    </location>
</feature>
<keyword evidence="1" id="KW-0812">Transmembrane</keyword>
<evidence type="ECO:0000256" key="1">
    <source>
        <dbReference type="SAM" id="Phobius"/>
    </source>
</evidence>
<organism evidence="2 3">
    <name type="scientific">Psychrobacillus soli</name>
    <dbReference type="NCBI Taxonomy" id="1543965"/>
    <lineage>
        <taxon>Bacteria</taxon>
        <taxon>Bacillati</taxon>
        <taxon>Bacillota</taxon>
        <taxon>Bacilli</taxon>
        <taxon>Bacillales</taxon>
        <taxon>Bacillaceae</taxon>
        <taxon>Psychrobacillus</taxon>
    </lineage>
</organism>
<dbReference type="Proteomes" id="UP000318937">
    <property type="component" value="Unassembled WGS sequence"/>
</dbReference>
<gene>
    <name evidence="2" type="ORF">FG383_05345</name>
</gene>
<keyword evidence="1" id="KW-0472">Membrane</keyword>
<feature type="transmembrane region" description="Helical" evidence="1">
    <location>
        <begin position="70"/>
        <end position="91"/>
    </location>
</feature>
<dbReference type="OrthoDB" id="2969520at2"/>
<name>A0A544TJA3_9BACI</name>
<proteinExistence type="predicted"/>
<dbReference type="PROSITE" id="PS51257">
    <property type="entry name" value="PROKAR_LIPOPROTEIN"/>
    <property type="match status" value="1"/>
</dbReference>
<keyword evidence="3" id="KW-1185">Reference proteome</keyword>
<dbReference type="RefSeq" id="WP_142605821.1">
    <property type="nucleotide sequence ID" value="NZ_VDGG01000008.1"/>
</dbReference>
<reference evidence="2 3" key="1">
    <citation type="submission" date="2019-05" db="EMBL/GenBank/DDBJ databases">
        <title>Psychrobacillus vulpis sp. nov., a new species isolated from feces of a red fox that inhabits in The Tablas de Daimiel Natural Park, Albacete, Spain.</title>
        <authorList>
            <person name="Rodriguez M."/>
            <person name="Reina J.C."/>
            <person name="Bejar V."/>
            <person name="Llamas I."/>
        </authorList>
    </citation>
    <scope>NUCLEOTIDE SEQUENCE [LARGE SCALE GENOMIC DNA]</scope>
    <source>
        <strain evidence="2 3">NHI-2</strain>
    </source>
</reference>
<evidence type="ECO:0000313" key="2">
    <source>
        <dbReference type="EMBL" id="TQR17478.1"/>
    </source>
</evidence>
<sequence length="131" mass="14977">MSFKIGIIVCLILMSLIACITYYLGKKVSKSLMKYIPVFSLAIGVLFFYIKLNFIPYPPNSYDSIYDMIILTILIIGCSLGFLETIIIDIVENSNLFGKSYMAIRNKLKLVKVNKAFKFKMPSRIVKKLRS</sequence>
<protein>
    <submittedName>
        <fullName evidence="2">Uncharacterized protein</fullName>
    </submittedName>
</protein>